<organism evidence="4 5">
    <name type="scientific">Candidatus Edwardsbacteria bacterium GWF2_54_11</name>
    <dbReference type="NCBI Taxonomy" id="1817851"/>
    <lineage>
        <taxon>Bacteria</taxon>
        <taxon>Candidatus Edwardsiibacteriota</taxon>
    </lineage>
</organism>
<dbReference type="Gene3D" id="3.40.710.10">
    <property type="entry name" value="DD-peptidase/beta-lactamase superfamily"/>
    <property type="match status" value="1"/>
</dbReference>
<dbReference type="EMBL" id="MFFM01000028">
    <property type="protein sequence ID" value="OGF12895.1"/>
    <property type="molecule type" value="Genomic_DNA"/>
</dbReference>
<evidence type="ECO:0000256" key="1">
    <source>
        <dbReference type="ARBA" id="ARBA00004370"/>
    </source>
</evidence>
<accession>A0A1F5REL6</accession>
<dbReference type="InterPro" id="IPR050515">
    <property type="entry name" value="Beta-lactam/transpept"/>
</dbReference>
<protein>
    <recommendedName>
        <fullName evidence="3">Penicillin-binding protein transpeptidase domain-containing protein</fullName>
    </recommendedName>
</protein>
<evidence type="ECO:0000313" key="5">
    <source>
        <dbReference type="Proteomes" id="UP000177230"/>
    </source>
</evidence>
<dbReference type="SUPFAM" id="SSF56601">
    <property type="entry name" value="beta-lactamase/transpeptidase-like"/>
    <property type="match status" value="1"/>
</dbReference>
<dbReference type="Pfam" id="PF00905">
    <property type="entry name" value="Transpeptidase"/>
    <property type="match status" value="1"/>
</dbReference>
<sequence>MSRGRLTILALAGLVIWSVMFGRLVWLQAVRGGHYKYLAQKQHQQRIGILPERGRIYDRCGRPLALSFDGRRSYPYGSMGAQLLGFIGDDGRGLEGMELLYDDLLRGQSGWAIRQRDATGRTHATLEYASSPAKAGHSVFLTIDAEYQAIADQELDRGAKSARAASGAVVISDPGTGEILAIASYPPFDPNRFNSYGRETYINRAVLEQFEPGSTFKIITMAAAVEEGVTGPEDIIDGEKGLFSIGGYKIGEAEKHKYGPITASEAIAHSSNICLVKVGQELGNEKLYQYARSFGFGCKTGIEFPGETEGVMERPDKWSVIQGANISFGQGLSVNAIQLTAAYAAIANGGFLVKPRLLKGYGESSEAVPGSQPADTLRRVISRETSRKLVAMLEQCVDNGTGQPAAINGWKIAGKTGTAQKKAQGRKGYDRDKYIASFIGFIPAESPRLVVTVIINEPHGRVYGGQVAAPVCRSIMKRIISLPGGFAQDLMANNAGINTKL</sequence>
<gene>
    <name evidence="4" type="ORF">A2024_11755</name>
</gene>
<dbReference type="AlphaFoldDB" id="A0A1F5REL6"/>
<proteinExistence type="predicted"/>
<dbReference type="PANTHER" id="PTHR30627">
    <property type="entry name" value="PEPTIDOGLYCAN D,D-TRANSPEPTIDASE"/>
    <property type="match status" value="1"/>
</dbReference>
<comment type="caution">
    <text evidence="4">The sequence shown here is derived from an EMBL/GenBank/DDBJ whole genome shotgun (WGS) entry which is preliminary data.</text>
</comment>
<dbReference type="Gene3D" id="3.30.450.330">
    <property type="match status" value="1"/>
</dbReference>
<dbReference type="Proteomes" id="UP000177230">
    <property type="component" value="Unassembled WGS sequence"/>
</dbReference>
<keyword evidence="2" id="KW-0472">Membrane</keyword>
<reference evidence="4 5" key="1">
    <citation type="journal article" date="2016" name="Nat. Commun.">
        <title>Thousands of microbial genomes shed light on interconnected biogeochemical processes in an aquifer system.</title>
        <authorList>
            <person name="Anantharaman K."/>
            <person name="Brown C.T."/>
            <person name="Hug L.A."/>
            <person name="Sharon I."/>
            <person name="Castelle C.J."/>
            <person name="Probst A.J."/>
            <person name="Thomas B.C."/>
            <person name="Singh A."/>
            <person name="Wilkins M.J."/>
            <person name="Karaoz U."/>
            <person name="Brodie E.L."/>
            <person name="Williams K.H."/>
            <person name="Hubbard S.S."/>
            <person name="Banfield J.F."/>
        </authorList>
    </citation>
    <scope>NUCLEOTIDE SEQUENCE [LARGE SCALE GENOMIC DNA]</scope>
</reference>
<dbReference type="GO" id="GO:0005886">
    <property type="term" value="C:plasma membrane"/>
    <property type="evidence" value="ECO:0007669"/>
    <property type="project" value="TreeGrafter"/>
</dbReference>
<dbReference type="Gene3D" id="3.90.1310.10">
    <property type="entry name" value="Penicillin-binding protein 2a (Domain 2)"/>
    <property type="match status" value="1"/>
</dbReference>
<dbReference type="InterPro" id="IPR012338">
    <property type="entry name" value="Beta-lactam/transpept-like"/>
</dbReference>
<dbReference type="GO" id="GO:0008658">
    <property type="term" value="F:penicillin binding"/>
    <property type="evidence" value="ECO:0007669"/>
    <property type="project" value="InterPro"/>
</dbReference>
<evidence type="ECO:0000256" key="2">
    <source>
        <dbReference type="ARBA" id="ARBA00023136"/>
    </source>
</evidence>
<name>A0A1F5REL6_9BACT</name>
<evidence type="ECO:0000259" key="3">
    <source>
        <dbReference type="Pfam" id="PF00905"/>
    </source>
</evidence>
<dbReference type="InterPro" id="IPR001460">
    <property type="entry name" value="PCN-bd_Tpept"/>
</dbReference>
<feature type="domain" description="Penicillin-binding protein transpeptidase" evidence="3">
    <location>
        <begin position="167"/>
        <end position="477"/>
    </location>
</feature>
<evidence type="ECO:0000313" key="4">
    <source>
        <dbReference type="EMBL" id="OGF12895.1"/>
    </source>
</evidence>
<dbReference type="PANTHER" id="PTHR30627:SF1">
    <property type="entry name" value="PEPTIDOGLYCAN D,D-TRANSPEPTIDASE FTSI"/>
    <property type="match status" value="1"/>
</dbReference>
<comment type="subcellular location">
    <subcellularLocation>
        <location evidence="1">Membrane</location>
    </subcellularLocation>
</comment>
<dbReference type="GO" id="GO:0071555">
    <property type="term" value="P:cell wall organization"/>
    <property type="evidence" value="ECO:0007669"/>
    <property type="project" value="TreeGrafter"/>
</dbReference>